<sequence length="375" mass="41408">MADGLQGPEFWLPSEFLTDVDSVMEKEKSNKKTESVSEFCFPTEFPYDFGSYGVGSPETESDNEDLLAALTRSSFYHHLNPTKPQNLEKVWLMSGSPQSTLTHVESWSGRSNCSPNGPFQVPSSPTTPFGIKNKPWDLIYQPAVQLPKHKLSGGGLPGPPRSLGQLQYPAQNPKSPVFYNTRFQQLRMERLLNHPDIGCGMWYSQHQVDQNRGGRLVGGMGQAAYQTRPTQTFSGSGTPGVSFGRYVGGDRAVSGGGGVKKGCAGTGVFLPRRYGSNNDKNAFPSDLRKKLVGSTALLPDRVVHALNTNFVDVNSQSLAGYNLGFIPDYGMHRTYLCTIFLLFWCCLVLRLFNCRIAQTPSWLEGTSYFYDVNLA</sequence>
<keyword evidence="3" id="KW-1185">Reference proteome</keyword>
<organism evidence="2 3">
    <name type="scientific">Olea europaea subsp. europaea</name>
    <dbReference type="NCBI Taxonomy" id="158383"/>
    <lineage>
        <taxon>Eukaryota</taxon>
        <taxon>Viridiplantae</taxon>
        <taxon>Streptophyta</taxon>
        <taxon>Embryophyta</taxon>
        <taxon>Tracheophyta</taxon>
        <taxon>Spermatophyta</taxon>
        <taxon>Magnoliopsida</taxon>
        <taxon>eudicotyledons</taxon>
        <taxon>Gunneridae</taxon>
        <taxon>Pentapetalae</taxon>
        <taxon>asterids</taxon>
        <taxon>lamiids</taxon>
        <taxon>Lamiales</taxon>
        <taxon>Oleaceae</taxon>
        <taxon>Oleeae</taxon>
        <taxon>Olea</taxon>
    </lineage>
</organism>
<comment type="caution">
    <text evidence="2">The sequence shown here is derived from an EMBL/GenBank/DDBJ whole genome shotgun (WGS) entry which is preliminary data.</text>
</comment>
<dbReference type="Gramene" id="OE9A024721T2">
    <property type="protein sequence ID" value="OE9A024721C2"/>
    <property type="gene ID" value="OE9A024721"/>
</dbReference>
<dbReference type="Proteomes" id="UP000594638">
    <property type="component" value="Unassembled WGS sequence"/>
</dbReference>
<evidence type="ECO:0000256" key="1">
    <source>
        <dbReference type="SAM" id="Phobius"/>
    </source>
</evidence>
<name>A0A8S0UU85_OLEEU</name>
<evidence type="ECO:0000313" key="3">
    <source>
        <dbReference type="Proteomes" id="UP000594638"/>
    </source>
</evidence>
<protein>
    <submittedName>
        <fullName evidence="2">Uncharacterized protein</fullName>
    </submittedName>
</protein>
<dbReference type="AlphaFoldDB" id="A0A8S0UU85"/>
<evidence type="ECO:0000313" key="2">
    <source>
        <dbReference type="EMBL" id="CAA3022356.1"/>
    </source>
</evidence>
<gene>
    <name evidence="2" type="ORF">OLEA9_A024721</name>
</gene>
<proteinExistence type="predicted"/>
<keyword evidence="1" id="KW-0812">Transmembrane</keyword>
<dbReference type="PANTHER" id="PTHR33356:SF17">
    <property type="entry name" value="TPX2 CENTRAL DOMAIN-CONTAINING PROTEIN"/>
    <property type="match status" value="1"/>
</dbReference>
<feature type="transmembrane region" description="Helical" evidence="1">
    <location>
        <begin position="333"/>
        <end position="352"/>
    </location>
</feature>
<dbReference type="PANTHER" id="PTHR33356">
    <property type="entry name" value="TIP41-LIKE PROTEIN"/>
    <property type="match status" value="1"/>
</dbReference>
<keyword evidence="1" id="KW-1133">Transmembrane helix</keyword>
<dbReference type="OrthoDB" id="1060058at2759"/>
<accession>A0A8S0UU85</accession>
<reference evidence="2 3" key="1">
    <citation type="submission" date="2019-12" db="EMBL/GenBank/DDBJ databases">
        <authorList>
            <person name="Alioto T."/>
            <person name="Alioto T."/>
            <person name="Gomez Garrido J."/>
        </authorList>
    </citation>
    <scope>NUCLEOTIDE SEQUENCE [LARGE SCALE GENOMIC DNA]</scope>
</reference>
<keyword evidence="1" id="KW-0472">Membrane</keyword>
<dbReference type="EMBL" id="CACTIH010009067">
    <property type="protein sequence ID" value="CAA3022356.1"/>
    <property type="molecule type" value="Genomic_DNA"/>
</dbReference>